<reference evidence="2" key="1">
    <citation type="journal article" date="2019" name="Int. J. Syst. Evol. Microbiol.">
        <title>The Global Catalogue of Microorganisms (GCM) 10K type strain sequencing project: providing services to taxonomists for standard genome sequencing and annotation.</title>
        <authorList>
            <consortium name="The Broad Institute Genomics Platform"/>
            <consortium name="The Broad Institute Genome Sequencing Center for Infectious Disease"/>
            <person name="Wu L."/>
            <person name="Ma J."/>
        </authorList>
    </citation>
    <scope>NUCLEOTIDE SEQUENCE [LARGE SCALE GENOMIC DNA]</scope>
    <source>
        <strain evidence="2">CCUG 63369</strain>
    </source>
</reference>
<protein>
    <submittedName>
        <fullName evidence="1">Uncharacterized protein</fullName>
    </submittedName>
</protein>
<dbReference type="Proteomes" id="UP001596956">
    <property type="component" value="Unassembled WGS sequence"/>
</dbReference>
<keyword evidence="2" id="KW-1185">Reference proteome</keyword>
<gene>
    <name evidence="1" type="ORF">ACFQZU_12135</name>
</gene>
<organism evidence="1 2">
    <name type="scientific">Streptomonospora algeriensis</name>
    <dbReference type="NCBI Taxonomy" id="995084"/>
    <lineage>
        <taxon>Bacteria</taxon>
        <taxon>Bacillati</taxon>
        <taxon>Actinomycetota</taxon>
        <taxon>Actinomycetes</taxon>
        <taxon>Streptosporangiales</taxon>
        <taxon>Nocardiopsidaceae</taxon>
        <taxon>Streptomonospora</taxon>
    </lineage>
</organism>
<comment type="caution">
    <text evidence="1">The sequence shown here is derived from an EMBL/GenBank/DDBJ whole genome shotgun (WGS) entry which is preliminary data.</text>
</comment>
<proteinExistence type="predicted"/>
<dbReference type="EMBL" id="JBHTHR010000361">
    <property type="protein sequence ID" value="MFD0802060.1"/>
    <property type="molecule type" value="Genomic_DNA"/>
</dbReference>
<feature type="non-terminal residue" evidence="1">
    <location>
        <position position="1"/>
    </location>
</feature>
<evidence type="ECO:0000313" key="1">
    <source>
        <dbReference type="EMBL" id="MFD0802060.1"/>
    </source>
</evidence>
<sequence length="189" mass="21088">ALAGTAGLGVQRIHRRQKSASADLAAEVARAEWVGVMAGRGNELTRDTFLPLWSNAGWQPRPIRILLPDPEPGRDTWLARREDEVRAGDPGFRAGLLAEQVRINARYLASAARGKENCELRFYDLPNHFRVVITERTAFLTIYRSSAHGRNSPCIVARRPGHIYDFAQRVFSSAWEAGRVPQNDLISDA</sequence>
<accession>A0ABW3BG96</accession>
<name>A0ABW3BG96_9ACTN</name>
<evidence type="ECO:0000313" key="2">
    <source>
        <dbReference type="Proteomes" id="UP001596956"/>
    </source>
</evidence>